<evidence type="ECO:0000259" key="16">
    <source>
        <dbReference type="Pfam" id="PF00122"/>
    </source>
</evidence>
<evidence type="ECO:0000313" key="18">
    <source>
        <dbReference type="Proteomes" id="UP000051236"/>
    </source>
</evidence>
<evidence type="ECO:0000256" key="2">
    <source>
        <dbReference type="ARBA" id="ARBA00006024"/>
    </source>
</evidence>
<accession>A0A0R1XUY7</accession>
<feature type="transmembrane region" description="Helical" evidence="15">
    <location>
        <begin position="272"/>
        <end position="298"/>
    </location>
</feature>
<dbReference type="STRING" id="1423734.FC83_GL000654"/>
<evidence type="ECO:0000256" key="11">
    <source>
        <dbReference type="ARBA" id="ARBA00022989"/>
    </source>
</evidence>
<dbReference type="GO" id="GO:0016887">
    <property type="term" value="F:ATP hydrolysis activity"/>
    <property type="evidence" value="ECO:0007669"/>
    <property type="project" value="InterPro"/>
</dbReference>
<feature type="transmembrane region" description="Helical" evidence="15">
    <location>
        <begin position="65"/>
        <end position="86"/>
    </location>
</feature>
<dbReference type="InterPro" id="IPR018303">
    <property type="entry name" value="ATPase_P-typ_P_site"/>
</dbReference>
<evidence type="ECO:0000256" key="10">
    <source>
        <dbReference type="ARBA" id="ARBA00022967"/>
    </source>
</evidence>
<keyword evidence="8" id="KW-0187">Copper transport</keyword>
<dbReference type="GO" id="GO:0055070">
    <property type="term" value="P:copper ion homeostasis"/>
    <property type="evidence" value="ECO:0007669"/>
    <property type="project" value="TreeGrafter"/>
</dbReference>
<comment type="caution">
    <text evidence="17">The sequence shown here is derived from an EMBL/GenBank/DDBJ whole genome shotgun (WGS) entry which is preliminary data.</text>
</comment>
<keyword evidence="11 15" id="KW-1133">Transmembrane helix</keyword>
<feature type="transmembrane region" description="Helical" evidence="15">
    <location>
        <begin position="34"/>
        <end position="53"/>
    </location>
</feature>
<dbReference type="CDD" id="cd02094">
    <property type="entry name" value="P-type_ATPase_Cu-like"/>
    <property type="match status" value="1"/>
</dbReference>
<dbReference type="SUPFAM" id="SSF81665">
    <property type="entry name" value="Calcium ATPase, transmembrane domain M"/>
    <property type="match status" value="1"/>
</dbReference>
<evidence type="ECO:0000256" key="4">
    <source>
        <dbReference type="ARBA" id="ARBA00022475"/>
    </source>
</evidence>
<keyword evidence="18" id="KW-1185">Reference proteome</keyword>
<dbReference type="PANTHER" id="PTHR43520:SF8">
    <property type="entry name" value="P-TYPE CU(+) TRANSPORTER"/>
    <property type="match status" value="1"/>
</dbReference>
<dbReference type="AlphaFoldDB" id="A0A0R1XUY7"/>
<comment type="catalytic activity">
    <reaction evidence="14">
        <text>Cu(+)(in) + ATP + H2O = Cu(+)(out) + ADP + phosphate + H(+)</text>
        <dbReference type="Rhea" id="RHEA:25792"/>
        <dbReference type="ChEBI" id="CHEBI:15377"/>
        <dbReference type="ChEBI" id="CHEBI:15378"/>
        <dbReference type="ChEBI" id="CHEBI:30616"/>
        <dbReference type="ChEBI" id="CHEBI:43474"/>
        <dbReference type="ChEBI" id="CHEBI:49552"/>
        <dbReference type="ChEBI" id="CHEBI:456216"/>
        <dbReference type="EC" id="7.2.2.8"/>
    </reaction>
</comment>
<dbReference type="InterPro" id="IPR001757">
    <property type="entry name" value="P_typ_ATPase"/>
</dbReference>
<dbReference type="GO" id="GO:0005507">
    <property type="term" value="F:copper ion binding"/>
    <property type="evidence" value="ECO:0007669"/>
    <property type="project" value="TreeGrafter"/>
</dbReference>
<dbReference type="InterPro" id="IPR027256">
    <property type="entry name" value="P-typ_ATPase_IB"/>
</dbReference>
<evidence type="ECO:0000256" key="9">
    <source>
        <dbReference type="ARBA" id="ARBA00022840"/>
    </source>
</evidence>
<dbReference type="RefSeq" id="WP_082622594.1">
    <property type="nucleotide sequence ID" value="NZ_AZGA01000077.1"/>
</dbReference>
<name>A0A0R1XUY7_9LACO</name>
<dbReference type="GO" id="GO:0005886">
    <property type="term" value="C:plasma membrane"/>
    <property type="evidence" value="ECO:0007669"/>
    <property type="project" value="UniProtKB-SubCell"/>
</dbReference>
<dbReference type="FunFam" id="2.70.150.10:FF:000020">
    <property type="entry name" value="Copper-exporting P-type ATPase A"/>
    <property type="match status" value="1"/>
</dbReference>
<dbReference type="GO" id="GO:0043682">
    <property type="term" value="F:P-type divalent copper transporter activity"/>
    <property type="evidence" value="ECO:0007669"/>
    <property type="project" value="TreeGrafter"/>
</dbReference>
<evidence type="ECO:0000256" key="8">
    <source>
        <dbReference type="ARBA" id="ARBA00022796"/>
    </source>
</evidence>
<feature type="transmembrane region" description="Helical" evidence="15">
    <location>
        <begin position="580"/>
        <end position="603"/>
    </location>
</feature>
<dbReference type="GO" id="GO:0005524">
    <property type="term" value="F:ATP binding"/>
    <property type="evidence" value="ECO:0007669"/>
    <property type="project" value="UniProtKB-UniRule"/>
</dbReference>
<evidence type="ECO:0000256" key="15">
    <source>
        <dbReference type="RuleBase" id="RU362081"/>
    </source>
</evidence>
<comment type="similarity">
    <text evidence="2 15">Belongs to the cation transport ATPase (P-type) (TC 3.A.3) family. Type IB subfamily.</text>
</comment>
<evidence type="ECO:0000313" key="17">
    <source>
        <dbReference type="EMBL" id="KRM31593.1"/>
    </source>
</evidence>
<keyword evidence="8" id="KW-0813">Transport</keyword>
<dbReference type="PROSITE" id="PS01229">
    <property type="entry name" value="COF_2"/>
    <property type="match status" value="1"/>
</dbReference>
<dbReference type="EC" id="7.2.2.8" evidence="3"/>
<dbReference type="Gene3D" id="3.40.50.1000">
    <property type="entry name" value="HAD superfamily/HAD-like"/>
    <property type="match status" value="1"/>
</dbReference>
<gene>
    <name evidence="17" type="ORF">FC83_GL000654</name>
</gene>
<dbReference type="InterPro" id="IPR023299">
    <property type="entry name" value="ATPase_P-typ_cyto_dom_N"/>
</dbReference>
<dbReference type="InterPro" id="IPR036412">
    <property type="entry name" value="HAD-like_sf"/>
</dbReference>
<evidence type="ECO:0000256" key="13">
    <source>
        <dbReference type="ARBA" id="ARBA00023136"/>
    </source>
</evidence>
<sequence length="648" mass="67260">MSVRNRFIFALVFSLPLLVNMVGMPFGFMLPGGAWSQFGLTSAIMAVAAWPFLQSAWASFRHHHANMDTLVAIGTVTAYLYSVYALLTKRAVFFESAAFVITFILLGQYLETRMKASASSAVEKLVDLQAKDAEVIRHGQSVRIPLAEVQVGDVIRVRPGQKIAVDGEIIEGSSTVDESMVTGESMPVLKKTGDKVIGATMNSKGSFLFKASKVGDDTLLAQIVAMVKKAQTSHAPIQKTVDKIADIFVPVVLIAAIATFAIWYVFLGASAVTALLFAVSVVIIACPCALGIATPTALMVGTGRSAKLGILIKNGEVLEAANTVKTIVFDKTGTITEGQPKVTDIVGDAPAVLRNAASLEAASEHPLAAAVLAKAKAAKIAVEPVRDFQAVAGQGVTGQVKGQAAFIGNAKLLTTPLPPKLAQAMADLQQAAKTVVIVGVAGKAIGLIAIQDAPKASSATAMAALKQQGLRTVMLTGDNQRVAQAVADQVGIDEVIADVLPGDKAAAVAKLQQTAPVAFVGDGINDAPALTTADVGIAMGSGTDIAIESGGIVLVKNDLMDVVTALTLAKKTFNRIRLNLFWAFIYNTLGIPVAAGVFAALGLVLSPELAGLGMALSSLSVVASSLLLNTTKLGQRAKGLPIGQKTMA</sequence>
<evidence type="ECO:0000256" key="1">
    <source>
        <dbReference type="ARBA" id="ARBA00004651"/>
    </source>
</evidence>
<keyword evidence="13 15" id="KW-0472">Membrane</keyword>
<keyword evidence="10" id="KW-1278">Translocase</keyword>
<feature type="transmembrane region" description="Helical" evidence="15">
    <location>
        <begin position="609"/>
        <end position="628"/>
    </location>
</feature>
<dbReference type="PRINTS" id="PR00119">
    <property type="entry name" value="CATATPASE"/>
</dbReference>
<organism evidence="17 18">
    <name type="scientific">Agrilactobacillus composti DSM 18527 = JCM 14202</name>
    <dbReference type="NCBI Taxonomy" id="1423734"/>
    <lineage>
        <taxon>Bacteria</taxon>
        <taxon>Bacillati</taxon>
        <taxon>Bacillota</taxon>
        <taxon>Bacilli</taxon>
        <taxon>Lactobacillales</taxon>
        <taxon>Lactobacillaceae</taxon>
        <taxon>Agrilactobacillus</taxon>
    </lineage>
</organism>
<keyword evidence="6 15" id="KW-0479">Metal-binding</keyword>
<dbReference type="NCBIfam" id="TIGR01494">
    <property type="entry name" value="ATPase_P-type"/>
    <property type="match status" value="1"/>
</dbReference>
<dbReference type="SFLD" id="SFLDF00027">
    <property type="entry name" value="p-type_atpase"/>
    <property type="match status" value="1"/>
</dbReference>
<feature type="transmembrane region" description="Helical" evidence="15">
    <location>
        <begin position="7"/>
        <end position="28"/>
    </location>
</feature>
<keyword evidence="8" id="KW-0406">Ion transport</keyword>
<reference evidence="17 18" key="1">
    <citation type="journal article" date="2015" name="Genome Announc.">
        <title>Expanding the biotechnology potential of lactobacilli through comparative genomics of 213 strains and associated genera.</title>
        <authorList>
            <person name="Sun Z."/>
            <person name="Harris H.M."/>
            <person name="McCann A."/>
            <person name="Guo C."/>
            <person name="Argimon S."/>
            <person name="Zhang W."/>
            <person name="Yang X."/>
            <person name="Jeffery I.B."/>
            <person name="Cooney J.C."/>
            <person name="Kagawa T.F."/>
            <person name="Liu W."/>
            <person name="Song Y."/>
            <person name="Salvetti E."/>
            <person name="Wrobel A."/>
            <person name="Rasinkangas P."/>
            <person name="Parkhill J."/>
            <person name="Rea M.C."/>
            <person name="O'Sullivan O."/>
            <person name="Ritari J."/>
            <person name="Douillard F.P."/>
            <person name="Paul Ross R."/>
            <person name="Yang R."/>
            <person name="Briner A.E."/>
            <person name="Felis G.E."/>
            <person name="de Vos W.M."/>
            <person name="Barrangou R."/>
            <person name="Klaenhammer T.R."/>
            <person name="Caufield P.W."/>
            <person name="Cui Y."/>
            <person name="Zhang H."/>
            <person name="O'Toole P.W."/>
        </authorList>
    </citation>
    <scope>NUCLEOTIDE SEQUENCE [LARGE SCALE GENOMIC DNA]</scope>
    <source>
        <strain evidence="17 18">DSM 18527</strain>
    </source>
</reference>
<dbReference type="Proteomes" id="UP000051236">
    <property type="component" value="Unassembled WGS sequence"/>
</dbReference>
<dbReference type="InterPro" id="IPR044492">
    <property type="entry name" value="P_typ_ATPase_HD_dom"/>
</dbReference>
<dbReference type="EMBL" id="AZGA01000077">
    <property type="protein sequence ID" value="KRM31593.1"/>
    <property type="molecule type" value="Genomic_DNA"/>
</dbReference>
<dbReference type="SFLD" id="SFLDS00003">
    <property type="entry name" value="Haloacid_Dehalogenase"/>
    <property type="match status" value="1"/>
</dbReference>
<evidence type="ECO:0000256" key="5">
    <source>
        <dbReference type="ARBA" id="ARBA00022692"/>
    </source>
</evidence>
<keyword evidence="9 15" id="KW-0067">ATP-binding</keyword>
<dbReference type="InterPro" id="IPR023298">
    <property type="entry name" value="ATPase_P-typ_TM_dom_sf"/>
</dbReference>
<evidence type="ECO:0000256" key="14">
    <source>
        <dbReference type="ARBA" id="ARBA00049289"/>
    </source>
</evidence>
<dbReference type="InterPro" id="IPR023214">
    <property type="entry name" value="HAD_sf"/>
</dbReference>
<dbReference type="eggNOG" id="COG2217">
    <property type="taxonomic scope" value="Bacteria"/>
</dbReference>
<keyword evidence="12" id="KW-0186">Copper</keyword>
<evidence type="ECO:0000256" key="12">
    <source>
        <dbReference type="ARBA" id="ARBA00023008"/>
    </source>
</evidence>
<dbReference type="Pfam" id="PF00702">
    <property type="entry name" value="Hydrolase"/>
    <property type="match status" value="1"/>
</dbReference>
<evidence type="ECO:0000256" key="3">
    <source>
        <dbReference type="ARBA" id="ARBA00012517"/>
    </source>
</evidence>
<dbReference type="PROSITE" id="PS00154">
    <property type="entry name" value="ATPASE_E1_E2"/>
    <property type="match status" value="1"/>
</dbReference>
<dbReference type="GO" id="GO:0140581">
    <property type="term" value="F:P-type monovalent copper transporter activity"/>
    <property type="evidence" value="ECO:0007669"/>
    <property type="project" value="UniProtKB-EC"/>
</dbReference>
<feature type="transmembrane region" description="Helical" evidence="15">
    <location>
        <begin position="247"/>
        <end position="266"/>
    </location>
</feature>
<dbReference type="InterPro" id="IPR008250">
    <property type="entry name" value="ATPase_P-typ_transduc_dom_A_sf"/>
</dbReference>
<protein>
    <recommendedName>
        <fullName evidence="3">P-type Cu(+) transporter</fullName>
        <ecNumber evidence="3">7.2.2.8</ecNumber>
    </recommendedName>
</protein>
<dbReference type="InterPro" id="IPR059000">
    <property type="entry name" value="ATPase_P-type_domA"/>
</dbReference>
<evidence type="ECO:0000256" key="7">
    <source>
        <dbReference type="ARBA" id="ARBA00022741"/>
    </source>
</evidence>
<dbReference type="SUPFAM" id="SSF56784">
    <property type="entry name" value="HAD-like"/>
    <property type="match status" value="1"/>
</dbReference>
<proteinExistence type="inferred from homology"/>
<feature type="transmembrane region" description="Helical" evidence="15">
    <location>
        <begin position="92"/>
        <end position="110"/>
    </location>
</feature>
<dbReference type="NCBIfam" id="TIGR01525">
    <property type="entry name" value="ATPase-IB_hvy"/>
    <property type="match status" value="1"/>
</dbReference>
<evidence type="ECO:0000256" key="6">
    <source>
        <dbReference type="ARBA" id="ARBA00022723"/>
    </source>
</evidence>
<dbReference type="PANTHER" id="PTHR43520">
    <property type="entry name" value="ATP7, ISOFORM B"/>
    <property type="match status" value="1"/>
</dbReference>
<dbReference type="SFLD" id="SFLDG00002">
    <property type="entry name" value="C1.7:_P-type_atpase_like"/>
    <property type="match status" value="1"/>
</dbReference>
<keyword evidence="5 15" id="KW-0812">Transmembrane</keyword>
<dbReference type="Gene3D" id="2.70.150.10">
    <property type="entry name" value="Calcium-transporting ATPase, cytoplasmic transduction domain A"/>
    <property type="match status" value="1"/>
</dbReference>
<dbReference type="NCBIfam" id="TIGR01511">
    <property type="entry name" value="ATPase-IB1_Cu"/>
    <property type="match status" value="1"/>
</dbReference>
<comment type="subcellular location">
    <subcellularLocation>
        <location evidence="1">Cell membrane</location>
        <topology evidence="1">Multi-pass membrane protein</topology>
    </subcellularLocation>
</comment>
<dbReference type="PATRIC" id="fig|1423734.3.peg.660"/>
<dbReference type="Pfam" id="PF00122">
    <property type="entry name" value="E1-E2_ATPase"/>
    <property type="match status" value="1"/>
</dbReference>
<dbReference type="SUPFAM" id="SSF81653">
    <property type="entry name" value="Calcium ATPase, transduction domain A"/>
    <property type="match status" value="1"/>
</dbReference>
<keyword evidence="4 15" id="KW-1003">Cell membrane</keyword>
<dbReference type="PRINTS" id="PR00120">
    <property type="entry name" value="HATPASE"/>
</dbReference>
<dbReference type="Gene3D" id="3.40.1110.10">
    <property type="entry name" value="Calcium-transporting ATPase, cytoplasmic domain N"/>
    <property type="match status" value="1"/>
</dbReference>
<keyword evidence="7 15" id="KW-0547">Nucleotide-binding</keyword>
<feature type="domain" description="P-type ATPase A" evidence="16">
    <location>
        <begin position="128"/>
        <end position="227"/>
    </location>
</feature>